<reference evidence="3" key="1">
    <citation type="submission" date="2020-10" db="EMBL/GenBank/DDBJ databases">
        <title>Ca. Dormibacterota MAGs.</title>
        <authorList>
            <person name="Montgomery K."/>
        </authorList>
    </citation>
    <scope>NUCLEOTIDE SEQUENCE [LARGE SCALE GENOMIC DNA]</scope>
    <source>
        <strain evidence="3">SC8812_S17_10</strain>
    </source>
</reference>
<dbReference type="InterPro" id="IPR023577">
    <property type="entry name" value="CYTH_domain"/>
</dbReference>
<sequence>MGVKLAVGAGFRLPDLSGLADGVVPGPQREGRTESVHYDTPDLRLARWGLSLRHRRGEGWTLGFPPNAHQPLARHRTQRFEGSPRTPPAAALSLLRAYLRGAEVRPAASLSILRRQVLLTGPEGQELAEVVDDEVSVLEGRRVASRFREVEIEVREGGEVLLPSLLARLQEAGAFPADGVPAHLRALGPAAQEPPELTGVALPPSPTGTDLVRSAISSGVASILKHDIGIRLGGDPEDVHQARVATRRLRSNLRTFQPLLQEEWATGLRDELGWLADQLGSVRDAEVLRDRLREEAKGLLEADARPSDGLLRRLDEDVERARERLLTTLDEQRYVDLLNRLVEAAAQPAVTEDAALPAGEVLPPQVRKPWRKLRSAARALRPDSPDEELHHTRILAKRARYAAEAAAPAVGSEAERFAKVAAGLQTVLGEHQDAVIAQGWLRANAGGGRRAFVAGQLFGREADRAAASRADWPRAWKRLNQKKLRAWLPA</sequence>
<keyword evidence="4" id="KW-1185">Reference proteome</keyword>
<dbReference type="SMART" id="SM01118">
    <property type="entry name" value="CYTH"/>
    <property type="match status" value="1"/>
</dbReference>
<gene>
    <name evidence="3" type="ORF">JF922_14405</name>
</gene>
<dbReference type="PANTHER" id="PTHR39339:SF1">
    <property type="entry name" value="CHAD DOMAIN-CONTAINING PROTEIN"/>
    <property type="match status" value="1"/>
</dbReference>
<comment type="caution">
    <text evidence="3">The sequence shown here is derived from an EMBL/GenBank/DDBJ whole genome shotgun (WGS) entry which is preliminary data.</text>
</comment>
<dbReference type="RefSeq" id="WP_338202746.1">
    <property type="nucleotide sequence ID" value="NZ_JAEKNR010000145.1"/>
</dbReference>
<dbReference type="InterPro" id="IPR033469">
    <property type="entry name" value="CYTH-like_dom_sf"/>
</dbReference>
<dbReference type="SUPFAM" id="SSF55154">
    <property type="entry name" value="CYTH-like phosphatases"/>
    <property type="match status" value="1"/>
</dbReference>
<evidence type="ECO:0000259" key="2">
    <source>
        <dbReference type="PROSITE" id="PS51708"/>
    </source>
</evidence>
<dbReference type="EMBL" id="JAEKNR010000145">
    <property type="protein sequence ID" value="MBJ7599252.1"/>
    <property type="molecule type" value="Genomic_DNA"/>
</dbReference>
<dbReference type="AlphaFoldDB" id="A0A934K8L7"/>
<evidence type="ECO:0000313" key="4">
    <source>
        <dbReference type="Proteomes" id="UP000612893"/>
    </source>
</evidence>
<accession>A0A934K8L7</accession>
<evidence type="ECO:0000313" key="3">
    <source>
        <dbReference type="EMBL" id="MBJ7599252.1"/>
    </source>
</evidence>
<feature type="domain" description="CHAD" evidence="2">
    <location>
        <begin position="205"/>
        <end position="481"/>
    </location>
</feature>
<dbReference type="Gene3D" id="1.40.20.10">
    <property type="entry name" value="CHAD domain"/>
    <property type="match status" value="1"/>
</dbReference>
<keyword evidence="1" id="KW-0175">Coiled coil</keyword>
<dbReference type="Pfam" id="PF05235">
    <property type="entry name" value="CHAD"/>
    <property type="match status" value="1"/>
</dbReference>
<dbReference type="PANTHER" id="PTHR39339">
    <property type="entry name" value="SLR1444 PROTEIN"/>
    <property type="match status" value="1"/>
</dbReference>
<proteinExistence type="predicted"/>
<dbReference type="Proteomes" id="UP000612893">
    <property type="component" value="Unassembled WGS sequence"/>
</dbReference>
<name>A0A934K8L7_9BACT</name>
<dbReference type="SMART" id="SM00880">
    <property type="entry name" value="CHAD"/>
    <property type="match status" value="1"/>
</dbReference>
<dbReference type="Gene3D" id="2.40.320.10">
    <property type="entry name" value="Hypothetical Protein Pfu-838710-001"/>
    <property type="match status" value="1"/>
</dbReference>
<dbReference type="PROSITE" id="PS51708">
    <property type="entry name" value="CHAD"/>
    <property type="match status" value="1"/>
</dbReference>
<feature type="coiled-coil region" evidence="1">
    <location>
        <begin position="282"/>
        <end position="331"/>
    </location>
</feature>
<dbReference type="InterPro" id="IPR038186">
    <property type="entry name" value="CHAD_dom_sf"/>
</dbReference>
<organism evidence="3 4">
    <name type="scientific">Candidatus Nephthysia bennettiae</name>
    <dbReference type="NCBI Taxonomy" id="3127016"/>
    <lineage>
        <taxon>Bacteria</taxon>
        <taxon>Bacillati</taxon>
        <taxon>Candidatus Dormiibacterota</taxon>
        <taxon>Candidatus Dormibacteria</taxon>
        <taxon>Candidatus Dormibacterales</taxon>
        <taxon>Candidatus Dormibacteraceae</taxon>
        <taxon>Candidatus Nephthysia</taxon>
    </lineage>
</organism>
<dbReference type="InterPro" id="IPR007899">
    <property type="entry name" value="CHAD_dom"/>
</dbReference>
<protein>
    <submittedName>
        <fullName evidence="3">CYTH and CHAD domain-containing protein</fullName>
    </submittedName>
</protein>
<evidence type="ECO:0000256" key="1">
    <source>
        <dbReference type="SAM" id="Coils"/>
    </source>
</evidence>
<dbReference type="CDD" id="cd07374">
    <property type="entry name" value="CYTH-like_Pase"/>
    <property type="match status" value="1"/>
</dbReference>